<evidence type="ECO:0000256" key="3">
    <source>
        <dbReference type="ARBA" id="ARBA00001941"/>
    </source>
</evidence>
<comment type="caution">
    <text evidence="9">The sequence shown here is derived from an EMBL/GenBank/DDBJ whole genome shotgun (WGS) entry which is preliminary data.</text>
</comment>
<dbReference type="PANTHER" id="PTHR11845">
    <property type="entry name" value="5'-DEOXYNUCLEOTIDASE HDDC2"/>
    <property type="match status" value="1"/>
</dbReference>
<comment type="cofactor">
    <cofactor evidence="3">
        <name>Co(2+)</name>
        <dbReference type="ChEBI" id="CHEBI:48828"/>
    </cofactor>
</comment>
<dbReference type="InterPro" id="IPR039356">
    <property type="entry name" value="YfbR/HDDC2"/>
</dbReference>
<comment type="cofactor">
    <cofactor evidence="2">
        <name>Mn(2+)</name>
        <dbReference type="ChEBI" id="CHEBI:29035"/>
    </cofactor>
</comment>
<dbReference type="GO" id="GO:0046872">
    <property type="term" value="F:metal ion binding"/>
    <property type="evidence" value="ECO:0007669"/>
    <property type="project" value="UniProtKB-KW"/>
</dbReference>
<keyword evidence="7" id="KW-0378">Hydrolase</keyword>
<dbReference type="InterPro" id="IPR003607">
    <property type="entry name" value="HD/PDEase_dom"/>
</dbReference>
<dbReference type="PANTHER" id="PTHR11845:SF13">
    <property type="entry name" value="5'-DEOXYNUCLEOTIDASE HDDC2"/>
    <property type="match status" value="1"/>
</dbReference>
<keyword evidence="6" id="KW-0479">Metal-binding</keyword>
<feature type="domain" description="HD/PDEase" evidence="8">
    <location>
        <begin position="28"/>
        <end position="148"/>
    </location>
</feature>
<dbReference type="Gene3D" id="1.10.3210.10">
    <property type="entry name" value="Hypothetical protein af1432"/>
    <property type="match status" value="1"/>
</dbReference>
<protein>
    <recommendedName>
        <fullName evidence="5">5'-deoxynucleotidase</fullName>
        <ecNumber evidence="5">3.1.3.89</ecNumber>
    </recommendedName>
</protein>
<evidence type="ECO:0000256" key="4">
    <source>
        <dbReference type="ARBA" id="ARBA00011738"/>
    </source>
</evidence>
<sequence>MKQSLNFLLEIDQLKQISRRTYISDGSRNENTAEHSWHVSMMAMTLWETYEHKENVNVQKSVKMLLLHDIVEIDAGDTYAFDLQGYQDKQNRERKAADRLFGMLPARTGEDFRQTWDEFEDRTSPEAVFAHIIDHIQPLMLNIATSGVSWKEHGIHSQQVLDRNSWIKDISPSIYAQIEAWVEKGIEMGWLKSL</sequence>
<evidence type="ECO:0000256" key="6">
    <source>
        <dbReference type="ARBA" id="ARBA00022723"/>
    </source>
</evidence>
<keyword evidence="10" id="KW-1185">Reference proteome</keyword>
<reference evidence="9 10" key="1">
    <citation type="submission" date="2018-09" db="EMBL/GenBank/DDBJ databases">
        <title>Bacillus saliacetes sp. nov., isolated from Thai shrimp paste (Ka-pi).</title>
        <authorList>
            <person name="Daroonpunt R."/>
            <person name="Tanasupawat S."/>
            <person name="Yiamsombut S."/>
        </authorList>
    </citation>
    <scope>NUCLEOTIDE SEQUENCE [LARGE SCALE GENOMIC DNA]</scope>
    <source>
        <strain evidence="9 10">SKP7-4</strain>
    </source>
</reference>
<proteinExistence type="predicted"/>
<evidence type="ECO:0000256" key="1">
    <source>
        <dbReference type="ARBA" id="ARBA00001638"/>
    </source>
</evidence>
<dbReference type="AlphaFoldDB" id="A0A3A1R994"/>
<evidence type="ECO:0000256" key="7">
    <source>
        <dbReference type="ARBA" id="ARBA00022801"/>
    </source>
</evidence>
<dbReference type="SMART" id="SM00471">
    <property type="entry name" value="HDc"/>
    <property type="match status" value="1"/>
</dbReference>
<dbReference type="SUPFAM" id="SSF109604">
    <property type="entry name" value="HD-domain/PDEase-like"/>
    <property type="match status" value="1"/>
</dbReference>
<evidence type="ECO:0000256" key="5">
    <source>
        <dbReference type="ARBA" id="ARBA00012964"/>
    </source>
</evidence>
<organism evidence="9 10">
    <name type="scientific">Bacillus salacetis</name>
    <dbReference type="NCBI Taxonomy" id="2315464"/>
    <lineage>
        <taxon>Bacteria</taxon>
        <taxon>Bacillati</taxon>
        <taxon>Bacillota</taxon>
        <taxon>Bacilli</taxon>
        <taxon>Bacillales</taxon>
        <taxon>Bacillaceae</taxon>
        <taxon>Bacillus</taxon>
    </lineage>
</organism>
<dbReference type="EMBL" id="QXIR01000002">
    <property type="protein sequence ID" value="RIW38472.1"/>
    <property type="molecule type" value="Genomic_DNA"/>
</dbReference>
<name>A0A3A1R994_9BACI</name>
<evidence type="ECO:0000256" key="2">
    <source>
        <dbReference type="ARBA" id="ARBA00001936"/>
    </source>
</evidence>
<dbReference type="EC" id="3.1.3.89" evidence="5"/>
<dbReference type="GO" id="GO:0002953">
    <property type="term" value="F:5'-deoxynucleotidase activity"/>
    <property type="evidence" value="ECO:0007669"/>
    <property type="project" value="UniProtKB-EC"/>
</dbReference>
<evidence type="ECO:0000259" key="8">
    <source>
        <dbReference type="SMART" id="SM00471"/>
    </source>
</evidence>
<comment type="subunit">
    <text evidence="4">Homodimer.</text>
</comment>
<comment type="catalytic activity">
    <reaction evidence="1">
        <text>a 2'-deoxyribonucleoside 5'-phosphate + H2O = a 2'-deoxyribonucleoside + phosphate</text>
        <dbReference type="Rhea" id="RHEA:36167"/>
        <dbReference type="ChEBI" id="CHEBI:15377"/>
        <dbReference type="ChEBI" id="CHEBI:18274"/>
        <dbReference type="ChEBI" id="CHEBI:43474"/>
        <dbReference type="ChEBI" id="CHEBI:65317"/>
        <dbReference type="EC" id="3.1.3.89"/>
    </reaction>
</comment>
<evidence type="ECO:0000313" key="9">
    <source>
        <dbReference type="EMBL" id="RIW38472.1"/>
    </source>
</evidence>
<dbReference type="OrthoDB" id="9796032at2"/>
<dbReference type="InterPro" id="IPR006674">
    <property type="entry name" value="HD_domain"/>
</dbReference>
<accession>A0A3A1R994</accession>
<evidence type="ECO:0000313" key="10">
    <source>
        <dbReference type="Proteomes" id="UP000265801"/>
    </source>
</evidence>
<dbReference type="GO" id="GO:0005737">
    <property type="term" value="C:cytoplasm"/>
    <property type="evidence" value="ECO:0007669"/>
    <property type="project" value="TreeGrafter"/>
</dbReference>
<dbReference type="Pfam" id="PF13023">
    <property type="entry name" value="HD_3"/>
    <property type="match status" value="1"/>
</dbReference>
<dbReference type="RefSeq" id="WP_119545370.1">
    <property type="nucleotide sequence ID" value="NZ_QXIR01000002.1"/>
</dbReference>
<gene>
    <name evidence="9" type="ORF">D3H55_02755</name>
</gene>
<dbReference type="Proteomes" id="UP000265801">
    <property type="component" value="Unassembled WGS sequence"/>
</dbReference>